<gene>
    <name evidence="2" type="ORF">BCR44DRAFT_1065616</name>
</gene>
<comment type="caution">
    <text evidence="2">The sequence shown here is derived from an EMBL/GenBank/DDBJ whole genome shotgun (WGS) entry which is preliminary data.</text>
</comment>
<accession>A0A1Y2H4V4</accession>
<feature type="compositionally biased region" description="Polar residues" evidence="1">
    <location>
        <begin position="107"/>
        <end position="120"/>
    </location>
</feature>
<protein>
    <submittedName>
        <fullName evidence="2">Uncharacterized protein</fullName>
    </submittedName>
</protein>
<reference evidence="2 3" key="1">
    <citation type="submission" date="2016-07" db="EMBL/GenBank/DDBJ databases">
        <title>Pervasive Adenine N6-methylation of Active Genes in Fungi.</title>
        <authorList>
            <consortium name="DOE Joint Genome Institute"/>
            <person name="Mondo S.J."/>
            <person name="Dannebaum R.O."/>
            <person name="Kuo R.C."/>
            <person name="Labutti K."/>
            <person name="Haridas S."/>
            <person name="Kuo A."/>
            <person name="Salamov A."/>
            <person name="Ahrendt S.R."/>
            <person name="Lipzen A."/>
            <person name="Sullivan W."/>
            <person name="Andreopoulos W.B."/>
            <person name="Clum A."/>
            <person name="Lindquist E."/>
            <person name="Daum C."/>
            <person name="Ramamoorthy G.K."/>
            <person name="Gryganskyi A."/>
            <person name="Culley D."/>
            <person name="Magnuson J.K."/>
            <person name="James T.Y."/>
            <person name="O'Malley M.A."/>
            <person name="Stajich J.E."/>
            <person name="Spatafora J.W."/>
            <person name="Visel A."/>
            <person name="Grigoriev I.V."/>
        </authorList>
    </citation>
    <scope>NUCLEOTIDE SEQUENCE [LARGE SCALE GENOMIC DNA]</scope>
    <source>
        <strain evidence="2 3">PL171</strain>
    </source>
</reference>
<evidence type="ECO:0000256" key="1">
    <source>
        <dbReference type="SAM" id="MobiDB-lite"/>
    </source>
</evidence>
<sequence length="159" mass="16758">MQFASNGGHSLPLSAECHASSSASPAQQPCRPGSKPPLLACAAAAAASALRRTAQQWSSHSPTPLIKCRAIFECPGSPAEPTKCPVDDTSVGLVGRNTASDGRGTFGTRNQRPQDSWLSRSRSHKRLASTSSRLGSSNRFLAKTFPRKGRMPTLVSLAT</sequence>
<feature type="region of interest" description="Disordered" evidence="1">
    <location>
        <begin position="95"/>
        <end position="133"/>
    </location>
</feature>
<evidence type="ECO:0000313" key="2">
    <source>
        <dbReference type="EMBL" id="ORZ29565.1"/>
    </source>
</evidence>
<dbReference type="Proteomes" id="UP000193411">
    <property type="component" value="Unassembled WGS sequence"/>
</dbReference>
<dbReference type="AlphaFoldDB" id="A0A1Y2H4V4"/>
<proteinExistence type="predicted"/>
<dbReference type="EMBL" id="MCFL01000158">
    <property type="protein sequence ID" value="ORZ29565.1"/>
    <property type="molecule type" value="Genomic_DNA"/>
</dbReference>
<keyword evidence="3" id="KW-1185">Reference proteome</keyword>
<feature type="compositionally biased region" description="Low complexity" evidence="1">
    <location>
        <begin position="19"/>
        <end position="29"/>
    </location>
</feature>
<feature type="region of interest" description="Disordered" evidence="1">
    <location>
        <begin position="14"/>
        <end position="35"/>
    </location>
</feature>
<evidence type="ECO:0000313" key="3">
    <source>
        <dbReference type="Proteomes" id="UP000193411"/>
    </source>
</evidence>
<organism evidence="2 3">
    <name type="scientific">Catenaria anguillulae PL171</name>
    <dbReference type="NCBI Taxonomy" id="765915"/>
    <lineage>
        <taxon>Eukaryota</taxon>
        <taxon>Fungi</taxon>
        <taxon>Fungi incertae sedis</taxon>
        <taxon>Blastocladiomycota</taxon>
        <taxon>Blastocladiomycetes</taxon>
        <taxon>Blastocladiales</taxon>
        <taxon>Catenariaceae</taxon>
        <taxon>Catenaria</taxon>
    </lineage>
</organism>
<name>A0A1Y2H4V4_9FUNG</name>